<keyword evidence="1" id="KW-0175">Coiled coil</keyword>
<organism evidence="3 4">
    <name type="scientific">Candidatus Trichorickettsia mobilis</name>
    <dbReference type="NCBI Taxonomy" id="1346319"/>
    <lineage>
        <taxon>Bacteria</taxon>
        <taxon>Pseudomonadati</taxon>
        <taxon>Pseudomonadota</taxon>
        <taxon>Alphaproteobacteria</taxon>
        <taxon>Rickettsiales</taxon>
        <taxon>Rickettsiaceae</taxon>
        <taxon>Rickettsieae</taxon>
        <taxon>Candidatus Trichorickettsia</taxon>
    </lineage>
</organism>
<feature type="region of interest" description="Disordered" evidence="2">
    <location>
        <begin position="340"/>
        <end position="368"/>
    </location>
</feature>
<evidence type="ECO:0000313" key="4">
    <source>
        <dbReference type="Proteomes" id="UP001326613"/>
    </source>
</evidence>
<dbReference type="EMBL" id="CP112932">
    <property type="protein sequence ID" value="WPY00818.1"/>
    <property type="molecule type" value="Genomic_DNA"/>
</dbReference>
<gene>
    <name evidence="3" type="ORF">Trichorick_00706</name>
</gene>
<accession>A0ABZ0UV03</accession>
<sequence>MPLQNKNTQKPNDDQAFVINEINKIKAEISSLRLADFDRLHNIITNLLAMPNIPPALRNIVSDLSFKIAAQEQQIKDTNINQSGLTEEQRHNNADLNKHFDEAFVHEMHEQKIQSLKKEYNSYSADMLQELEHDNKLLEKALSGKELSKNEQAKLTGQHDSADEKAKAEEKLATKAKKWEQIYELEEKLTNSLKYKQEKIAQFDKMLATTDLPHEKQKELIRLKIKHQQKIDKHSKTLNAIKTKCAKRDKELELLADPKLDKNIAHHLIKKHHHIHNKRYEREGSINPDHCGLKTLKRLVKEIDIPDNLSKDHQAKELHASKLKSKAQNITKTVKHVHSLKLEDNARVSQPGHTPKISKPTTKGRHDI</sequence>
<reference evidence="3 4" key="1">
    <citation type="submission" date="2022-10" db="EMBL/GenBank/DDBJ databases">
        <title>Host association and intracellularity evolved multiple times independently in the Rickettsiales.</title>
        <authorList>
            <person name="Castelli M."/>
            <person name="Nardi T."/>
            <person name="Gammuto L."/>
            <person name="Bellinzona G."/>
            <person name="Sabaneyeva E."/>
            <person name="Potekhin A."/>
            <person name="Serra V."/>
            <person name="Petroni G."/>
            <person name="Sassera D."/>
        </authorList>
    </citation>
    <scope>NUCLEOTIDE SEQUENCE [LARGE SCALE GENOMIC DNA]</scope>
    <source>
        <strain evidence="3 4">Kr 154-4</strain>
    </source>
</reference>
<evidence type="ECO:0000256" key="2">
    <source>
        <dbReference type="SAM" id="MobiDB-lite"/>
    </source>
</evidence>
<proteinExistence type="predicted"/>
<protein>
    <submittedName>
        <fullName evidence="3">Uncharacterized protein</fullName>
    </submittedName>
</protein>
<keyword evidence="4" id="KW-1185">Reference proteome</keyword>
<evidence type="ECO:0000313" key="3">
    <source>
        <dbReference type="EMBL" id="WPY00818.1"/>
    </source>
</evidence>
<dbReference type="RefSeq" id="WP_323737650.1">
    <property type="nucleotide sequence ID" value="NZ_CP112932.1"/>
</dbReference>
<feature type="coiled-coil region" evidence="1">
    <location>
        <begin position="106"/>
        <end position="148"/>
    </location>
</feature>
<dbReference type="Proteomes" id="UP001326613">
    <property type="component" value="Chromosome"/>
</dbReference>
<name>A0ABZ0UV03_9RICK</name>
<evidence type="ECO:0000256" key="1">
    <source>
        <dbReference type="SAM" id="Coils"/>
    </source>
</evidence>